<dbReference type="Proteomes" id="UP000557307">
    <property type="component" value="Unassembled WGS sequence"/>
</dbReference>
<proteinExistence type="predicted"/>
<organism evidence="1 2">
    <name type="scientific">Rhabdobacter roseus</name>
    <dbReference type="NCBI Taxonomy" id="1655419"/>
    <lineage>
        <taxon>Bacteria</taxon>
        <taxon>Pseudomonadati</taxon>
        <taxon>Bacteroidota</taxon>
        <taxon>Cytophagia</taxon>
        <taxon>Cytophagales</taxon>
        <taxon>Cytophagaceae</taxon>
        <taxon>Rhabdobacter</taxon>
    </lineage>
</organism>
<dbReference type="AlphaFoldDB" id="A0A840TPL6"/>
<reference evidence="1 2" key="1">
    <citation type="submission" date="2020-08" db="EMBL/GenBank/DDBJ databases">
        <title>Genomic Encyclopedia of Type Strains, Phase IV (KMG-IV): sequencing the most valuable type-strain genomes for metagenomic binning, comparative biology and taxonomic classification.</title>
        <authorList>
            <person name="Goeker M."/>
        </authorList>
    </citation>
    <scope>NUCLEOTIDE SEQUENCE [LARGE SCALE GENOMIC DNA]</scope>
    <source>
        <strain evidence="1 2">DSM 105074</strain>
    </source>
</reference>
<evidence type="ECO:0000313" key="1">
    <source>
        <dbReference type="EMBL" id="MBB5286266.1"/>
    </source>
</evidence>
<gene>
    <name evidence="1" type="ORF">HNQ92_004426</name>
</gene>
<accession>A0A840TPL6</accession>
<dbReference type="NCBIfam" id="TIGR03519">
    <property type="entry name" value="T9SS_PorP_fam"/>
    <property type="match status" value="1"/>
</dbReference>
<dbReference type="RefSeq" id="WP_184177258.1">
    <property type="nucleotide sequence ID" value="NZ_JACHGF010000009.1"/>
</dbReference>
<sequence length="298" mass="33272">MRKAFRITLAASLIMALLPTVLFAQREVLYEQYLQNPMAINPAFTGVREDFNMTLLLRRRWFSLPNFPITQSFAMDGTLANGRLGLGLQALNDRMSPYGTTGIYGSTAYHFTPWGTWKLSLGAQGGINVLPVYDPSTNTSLNRALGSLGVGAWLRSEHFYVGVSKPELLNKGFGQRTIPLAYRTPLYVMVGGSYALAEEWQLHPYALVVQESKQKLRVDLGTRLWYDEKIGVGASYRIVQSPYFQLSAEAQVSKNIRLGYLFNSKPIEGAFNLNPNAPLGIHELMLKFVPSPTAFHTN</sequence>
<dbReference type="Pfam" id="PF11751">
    <property type="entry name" value="PorP_SprF"/>
    <property type="match status" value="1"/>
</dbReference>
<dbReference type="InterPro" id="IPR019861">
    <property type="entry name" value="PorP/SprF_Bacteroidetes"/>
</dbReference>
<name>A0A840TPL6_9BACT</name>
<keyword evidence="2" id="KW-1185">Reference proteome</keyword>
<evidence type="ECO:0000313" key="2">
    <source>
        <dbReference type="Proteomes" id="UP000557307"/>
    </source>
</evidence>
<protein>
    <submittedName>
        <fullName evidence="1">Type IX secretion system PorP/SprF family membrane protein</fullName>
    </submittedName>
</protein>
<comment type="caution">
    <text evidence="1">The sequence shown here is derived from an EMBL/GenBank/DDBJ whole genome shotgun (WGS) entry which is preliminary data.</text>
</comment>
<dbReference type="EMBL" id="JACHGF010000009">
    <property type="protein sequence ID" value="MBB5286266.1"/>
    <property type="molecule type" value="Genomic_DNA"/>
</dbReference>